<name>A0A1Y3AXX5_EURMA</name>
<protein>
    <submittedName>
        <fullName evidence="2">Uncharacterized protein</fullName>
    </submittedName>
</protein>
<dbReference type="EMBL" id="MUJZ01052035">
    <property type="protein sequence ID" value="OTF73359.1"/>
    <property type="molecule type" value="Genomic_DNA"/>
</dbReference>
<feature type="region of interest" description="Disordered" evidence="1">
    <location>
        <begin position="103"/>
        <end position="133"/>
    </location>
</feature>
<organism evidence="2 3">
    <name type="scientific">Euroglyphus maynei</name>
    <name type="common">Mayne's house dust mite</name>
    <dbReference type="NCBI Taxonomy" id="6958"/>
    <lineage>
        <taxon>Eukaryota</taxon>
        <taxon>Metazoa</taxon>
        <taxon>Ecdysozoa</taxon>
        <taxon>Arthropoda</taxon>
        <taxon>Chelicerata</taxon>
        <taxon>Arachnida</taxon>
        <taxon>Acari</taxon>
        <taxon>Acariformes</taxon>
        <taxon>Sarcoptiformes</taxon>
        <taxon>Astigmata</taxon>
        <taxon>Psoroptidia</taxon>
        <taxon>Analgoidea</taxon>
        <taxon>Pyroglyphidae</taxon>
        <taxon>Pyroglyphinae</taxon>
        <taxon>Euroglyphus</taxon>
    </lineage>
</organism>
<keyword evidence="3" id="KW-1185">Reference proteome</keyword>
<dbReference type="Proteomes" id="UP000194236">
    <property type="component" value="Unassembled WGS sequence"/>
</dbReference>
<sequence>MMATLFTKENSKSKMANLLMAALSNQPSLTILANLRPHSYGAETMLQRCQLVSSIAAKKLARNGKDSSRLVNQSCASSSSEQSFDTVIRNPNRSCCLNCDTNHPNRHHRHHQSESKRNPIRSKNSSSSRESLRMLNKQWKRNSAISNNDHHDRRQLAKRIRNRKRSLLSEPNDSVWSEELWVDGPNLQPNSLNVKKKHRIEQWVSTTCKSIDSTNLVSDDRKVIEVIKL</sequence>
<proteinExistence type="predicted"/>
<comment type="caution">
    <text evidence="2">The sequence shown here is derived from an EMBL/GenBank/DDBJ whole genome shotgun (WGS) entry which is preliminary data.</text>
</comment>
<reference evidence="2 3" key="1">
    <citation type="submission" date="2017-03" db="EMBL/GenBank/DDBJ databases">
        <title>Genome Survey of Euroglyphus maynei.</title>
        <authorList>
            <person name="Arlian L.G."/>
            <person name="Morgan M.S."/>
            <person name="Rider S.D."/>
        </authorList>
    </citation>
    <scope>NUCLEOTIDE SEQUENCE [LARGE SCALE GENOMIC DNA]</scope>
    <source>
        <strain evidence="2">Arlian Lab</strain>
        <tissue evidence="2">Whole body</tissue>
    </source>
</reference>
<dbReference type="AlphaFoldDB" id="A0A1Y3AXX5"/>
<evidence type="ECO:0000313" key="3">
    <source>
        <dbReference type="Proteomes" id="UP000194236"/>
    </source>
</evidence>
<accession>A0A1Y3AXX5</accession>
<evidence type="ECO:0000256" key="1">
    <source>
        <dbReference type="SAM" id="MobiDB-lite"/>
    </source>
</evidence>
<evidence type="ECO:0000313" key="2">
    <source>
        <dbReference type="EMBL" id="OTF73359.1"/>
    </source>
</evidence>
<gene>
    <name evidence="2" type="ORF">BLA29_005702</name>
</gene>